<protein>
    <submittedName>
        <fullName evidence="2">Uncharacterized protein</fullName>
    </submittedName>
</protein>
<feature type="transmembrane region" description="Helical" evidence="1">
    <location>
        <begin position="97"/>
        <end position="123"/>
    </location>
</feature>
<organism evidence="2 3">
    <name type="scientific">Bombiscardovia coagulans</name>
    <dbReference type="NCBI Taxonomy" id="686666"/>
    <lineage>
        <taxon>Bacteria</taxon>
        <taxon>Bacillati</taxon>
        <taxon>Actinomycetota</taxon>
        <taxon>Actinomycetes</taxon>
        <taxon>Bifidobacteriales</taxon>
        <taxon>Bifidobacteriaceae</taxon>
        <taxon>Bombiscardovia</taxon>
    </lineage>
</organism>
<accession>A0A261EQ53</accession>
<comment type="caution">
    <text evidence="2">The sequence shown here is derived from an EMBL/GenBank/DDBJ whole genome shotgun (WGS) entry which is preliminary data.</text>
</comment>
<dbReference type="RefSeq" id="WP_094723307.1">
    <property type="nucleotide sequence ID" value="NZ_MWWS01000007.1"/>
</dbReference>
<evidence type="ECO:0000256" key="1">
    <source>
        <dbReference type="SAM" id="Phobius"/>
    </source>
</evidence>
<feature type="transmembrane region" description="Helical" evidence="1">
    <location>
        <begin position="64"/>
        <end position="85"/>
    </location>
</feature>
<feature type="transmembrane region" description="Helical" evidence="1">
    <location>
        <begin position="246"/>
        <end position="266"/>
    </location>
</feature>
<evidence type="ECO:0000313" key="2">
    <source>
        <dbReference type="EMBL" id="OZG48983.1"/>
    </source>
</evidence>
<keyword evidence="1" id="KW-1133">Transmembrane helix</keyword>
<sequence>MISLDEHVRTVGFSDENSFEDEPSSKPDRHDHRNTLIVSGQILMLVLLILPSCFAYINSENHRLLEFAGVLCLGVVVVCLSTYSLASGGADNLFDSLFPFILGAISLIGACYWSMVSIVSGYFSLVEQWRVARQWVAMVAVLLVILVVCTFACQMLRLHRTHVVRSLARSIFNGLNCIAVAGWNFMPTLAAEYAVGLSNGVFSQVGRKLVIMAVAAVAIMAGLCCSSWLWWSDRLGVSTSSPDNSWIAVMLTPIMLSGALVVLVYVGTHRLI</sequence>
<dbReference type="EMBL" id="MWWS01000007">
    <property type="protein sequence ID" value="OZG48983.1"/>
    <property type="molecule type" value="Genomic_DNA"/>
</dbReference>
<evidence type="ECO:0000313" key="3">
    <source>
        <dbReference type="Proteomes" id="UP000216004"/>
    </source>
</evidence>
<feature type="transmembrane region" description="Helical" evidence="1">
    <location>
        <begin position="178"/>
        <end position="197"/>
    </location>
</feature>
<keyword evidence="1" id="KW-0472">Membrane</keyword>
<proteinExistence type="predicted"/>
<gene>
    <name evidence="2" type="ORF">BOCO_1219</name>
</gene>
<keyword evidence="3" id="KW-1185">Reference proteome</keyword>
<dbReference type="Proteomes" id="UP000216004">
    <property type="component" value="Unassembled WGS sequence"/>
</dbReference>
<feature type="transmembrane region" description="Helical" evidence="1">
    <location>
        <begin position="209"/>
        <end position="231"/>
    </location>
</feature>
<feature type="transmembrane region" description="Helical" evidence="1">
    <location>
        <begin position="135"/>
        <end position="158"/>
    </location>
</feature>
<name>A0A261EQ53_9BIFI</name>
<keyword evidence="1" id="KW-0812">Transmembrane</keyword>
<feature type="transmembrane region" description="Helical" evidence="1">
    <location>
        <begin position="36"/>
        <end position="57"/>
    </location>
</feature>
<reference evidence="2 3" key="1">
    <citation type="journal article" date="2017" name="BMC Genomics">
        <title>Comparative genomic and phylogenomic analyses of the Bifidobacteriaceae family.</title>
        <authorList>
            <person name="Lugli G.A."/>
            <person name="Milani C."/>
            <person name="Turroni F."/>
            <person name="Duranti S."/>
            <person name="Mancabelli L."/>
            <person name="Mangifesta M."/>
            <person name="Ferrario C."/>
            <person name="Modesto M."/>
            <person name="Mattarelli P."/>
            <person name="Jiri K."/>
            <person name="van Sinderen D."/>
            <person name="Ventura M."/>
        </authorList>
    </citation>
    <scope>NUCLEOTIDE SEQUENCE [LARGE SCALE GENOMIC DNA]</scope>
    <source>
        <strain evidence="2 3">DSM 22924</strain>
    </source>
</reference>
<dbReference type="OrthoDB" id="3238956at2"/>
<dbReference type="AlphaFoldDB" id="A0A261EQ53"/>